<protein>
    <submittedName>
        <fullName evidence="3">PorT family protein</fullName>
    </submittedName>
</protein>
<keyword evidence="2" id="KW-1133">Transmembrane helix</keyword>
<evidence type="ECO:0000313" key="3">
    <source>
        <dbReference type="EMBL" id="KAA9038513.1"/>
    </source>
</evidence>
<dbReference type="AlphaFoldDB" id="A0A5J5IF44"/>
<reference evidence="3 4" key="1">
    <citation type="submission" date="2019-09" db="EMBL/GenBank/DDBJ databases">
        <title>Draft genome sequence of Ginsengibacter sp. BR5-29.</title>
        <authorList>
            <person name="Im W.-T."/>
        </authorList>
    </citation>
    <scope>NUCLEOTIDE SEQUENCE [LARGE SCALE GENOMIC DNA]</scope>
    <source>
        <strain evidence="3 4">BR5-29</strain>
    </source>
</reference>
<dbReference type="RefSeq" id="WP_150415232.1">
    <property type="nucleotide sequence ID" value="NZ_VYQF01000003.1"/>
</dbReference>
<feature type="transmembrane region" description="Helical" evidence="2">
    <location>
        <begin position="48"/>
        <end position="68"/>
    </location>
</feature>
<dbReference type="EMBL" id="VYQF01000003">
    <property type="protein sequence ID" value="KAA9038513.1"/>
    <property type="molecule type" value="Genomic_DNA"/>
</dbReference>
<accession>A0A5J5IF44</accession>
<gene>
    <name evidence="3" type="ORF">FW778_13200</name>
</gene>
<proteinExistence type="predicted"/>
<comment type="caution">
    <text evidence="3">The sequence shown here is derived from an EMBL/GenBank/DDBJ whole genome shotgun (WGS) entry which is preliminary data.</text>
</comment>
<evidence type="ECO:0000313" key="4">
    <source>
        <dbReference type="Proteomes" id="UP000326903"/>
    </source>
</evidence>
<dbReference type="Proteomes" id="UP000326903">
    <property type="component" value="Unassembled WGS sequence"/>
</dbReference>
<keyword evidence="2" id="KW-0472">Membrane</keyword>
<keyword evidence="4" id="KW-1185">Reference proteome</keyword>
<name>A0A5J5IF44_9BACT</name>
<evidence type="ECO:0000256" key="2">
    <source>
        <dbReference type="SAM" id="Phobius"/>
    </source>
</evidence>
<keyword evidence="2" id="KW-0812">Transmembrane</keyword>
<evidence type="ECO:0000256" key="1">
    <source>
        <dbReference type="SAM" id="MobiDB-lite"/>
    </source>
</evidence>
<sequence length="450" mass="49948">MWDDEINKKIKDAADQYHPAYDENAWDKMKLLLDEHLPVEKKRKKRKYFPILMLSLLLGGSLFTVYYYNQNRPLSKNSQKTGSANNTTSTQSAKTNSRINDVDASSSNITEKAKNTTKPLSPLNQENIGQHSKNSIIETNGNEPAKPYVNTTRATSLNIGAKTNATIVSGAVGEETDAKNNLDENLTINEQQNLGKKSIVTERPVAINNDPDIKEEIAKVKEDSVNAKEVAKAKNNNKSAATKKLTLSNKSFKNNFAINISAGPDVSSVGFNKTGKVAINFGAGISYALSHRFTLRTGFYRAEKIYSASKDQYHVTSGGNVAYLYNIDANCKVYEIPVTVSYNLGKAKSHQWFASAGLSSYLMKKESYDYYYKYPNGNAYTKSWSISNKNQHYFSVLDVSAGYEYSFSKRASLIAEPYLKMPLSGIGAGKVKLNSAGVLFTFALKPFYKK</sequence>
<organism evidence="3 4">
    <name type="scientific">Ginsengibacter hankyongi</name>
    <dbReference type="NCBI Taxonomy" id="2607284"/>
    <lineage>
        <taxon>Bacteria</taxon>
        <taxon>Pseudomonadati</taxon>
        <taxon>Bacteroidota</taxon>
        <taxon>Chitinophagia</taxon>
        <taxon>Chitinophagales</taxon>
        <taxon>Chitinophagaceae</taxon>
        <taxon>Ginsengibacter</taxon>
    </lineage>
</organism>
<feature type="region of interest" description="Disordered" evidence="1">
    <location>
        <begin position="74"/>
        <end position="128"/>
    </location>
</feature>